<dbReference type="InParanoid" id="A0A2J6SRB9"/>
<feature type="region of interest" description="Disordered" evidence="1">
    <location>
        <begin position="148"/>
        <end position="175"/>
    </location>
</feature>
<evidence type="ECO:0000256" key="1">
    <source>
        <dbReference type="SAM" id="MobiDB-lite"/>
    </source>
</evidence>
<accession>A0A2J6SRB9</accession>
<evidence type="ECO:0000313" key="2">
    <source>
        <dbReference type="EMBL" id="PMD53321.1"/>
    </source>
</evidence>
<dbReference type="OrthoDB" id="5325276at2759"/>
<organism evidence="2 3">
    <name type="scientific">Hyaloscypha bicolor E</name>
    <dbReference type="NCBI Taxonomy" id="1095630"/>
    <lineage>
        <taxon>Eukaryota</taxon>
        <taxon>Fungi</taxon>
        <taxon>Dikarya</taxon>
        <taxon>Ascomycota</taxon>
        <taxon>Pezizomycotina</taxon>
        <taxon>Leotiomycetes</taxon>
        <taxon>Helotiales</taxon>
        <taxon>Hyaloscyphaceae</taxon>
        <taxon>Hyaloscypha</taxon>
        <taxon>Hyaloscypha bicolor</taxon>
    </lineage>
</organism>
<feature type="compositionally biased region" description="Basic residues" evidence="1">
    <location>
        <begin position="30"/>
        <end position="42"/>
    </location>
</feature>
<name>A0A2J6SRB9_9HELO</name>
<reference evidence="2 3" key="1">
    <citation type="submission" date="2016-04" db="EMBL/GenBank/DDBJ databases">
        <title>A degradative enzymes factory behind the ericoid mycorrhizal symbiosis.</title>
        <authorList>
            <consortium name="DOE Joint Genome Institute"/>
            <person name="Martino E."/>
            <person name="Morin E."/>
            <person name="Grelet G."/>
            <person name="Kuo A."/>
            <person name="Kohler A."/>
            <person name="Daghino S."/>
            <person name="Barry K."/>
            <person name="Choi C."/>
            <person name="Cichocki N."/>
            <person name="Clum A."/>
            <person name="Copeland A."/>
            <person name="Hainaut M."/>
            <person name="Haridas S."/>
            <person name="Labutti K."/>
            <person name="Lindquist E."/>
            <person name="Lipzen A."/>
            <person name="Khouja H.-R."/>
            <person name="Murat C."/>
            <person name="Ohm R."/>
            <person name="Olson A."/>
            <person name="Spatafora J."/>
            <person name="Veneault-Fourrey C."/>
            <person name="Henrissat B."/>
            <person name="Grigoriev I."/>
            <person name="Martin F."/>
            <person name="Perotto S."/>
        </authorList>
    </citation>
    <scope>NUCLEOTIDE SEQUENCE [LARGE SCALE GENOMIC DNA]</scope>
    <source>
        <strain evidence="2 3">E</strain>
    </source>
</reference>
<sequence>MVPGRTSNGSPSRNWEIVQTRMGMGDHGSALHRKASTTRSRNRSQSLTSSNYQASLAHFDVEDSADGPIIGYTRGESGTNPSRVNSRTSTHTPKFSTTKNTLEPTLSSKKEYITKEGHPKTEYVWRHPPMFETATGQTQPIYIVAGLGDLSSPRPKTAPEKSYHSEEDDNEGADFGAMRTPVNGEEGLLFRDSGYGGGGMLPGLIEKTPLAGIPGEPRFISDDIEVIRLGKVVGEDGFGKGKGGEILEGEATRALKKIREKRTSSGAPSVASTVRPNRDSVETVEKGMEGLSMKN</sequence>
<dbReference type="GeneID" id="36578837"/>
<evidence type="ECO:0000313" key="3">
    <source>
        <dbReference type="Proteomes" id="UP000235371"/>
    </source>
</evidence>
<dbReference type="EMBL" id="KZ613887">
    <property type="protein sequence ID" value="PMD53321.1"/>
    <property type="molecule type" value="Genomic_DNA"/>
</dbReference>
<feature type="compositionally biased region" description="Polar residues" evidence="1">
    <location>
        <begin position="264"/>
        <end position="275"/>
    </location>
</feature>
<keyword evidence="3" id="KW-1185">Reference proteome</keyword>
<dbReference type="Proteomes" id="UP000235371">
    <property type="component" value="Unassembled WGS sequence"/>
</dbReference>
<feature type="compositionally biased region" description="Polar residues" evidence="1">
    <location>
        <begin position="1"/>
        <end position="13"/>
    </location>
</feature>
<feature type="region of interest" description="Disordered" evidence="1">
    <location>
        <begin position="1"/>
        <end position="51"/>
    </location>
</feature>
<dbReference type="AlphaFoldDB" id="A0A2J6SRB9"/>
<dbReference type="RefSeq" id="XP_024730225.1">
    <property type="nucleotide sequence ID" value="XM_024870755.1"/>
</dbReference>
<protein>
    <submittedName>
        <fullName evidence="2">Uncharacterized protein</fullName>
    </submittedName>
</protein>
<gene>
    <name evidence="2" type="ORF">K444DRAFT_173059</name>
</gene>
<feature type="region of interest" description="Disordered" evidence="1">
    <location>
        <begin position="259"/>
        <end position="295"/>
    </location>
</feature>
<feature type="compositionally biased region" description="Basic and acidic residues" evidence="1">
    <location>
        <begin position="276"/>
        <end position="288"/>
    </location>
</feature>
<feature type="region of interest" description="Disordered" evidence="1">
    <location>
        <begin position="73"/>
        <end position="102"/>
    </location>
</feature>
<proteinExistence type="predicted"/>
<feature type="compositionally biased region" description="Polar residues" evidence="1">
    <location>
        <begin position="76"/>
        <end position="102"/>
    </location>
</feature>